<dbReference type="InterPro" id="IPR036047">
    <property type="entry name" value="F-box-like_dom_sf"/>
</dbReference>
<dbReference type="CDD" id="cd09917">
    <property type="entry name" value="F-box_SF"/>
    <property type="match status" value="1"/>
</dbReference>
<evidence type="ECO:0008006" key="3">
    <source>
        <dbReference type="Google" id="ProtNLM"/>
    </source>
</evidence>
<evidence type="ECO:0000313" key="1">
    <source>
        <dbReference type="EMBL" id="KAF2486086.1"/>
    </source>
</evidence>
<keyword evidence="2" id="KW-1185">Reference proteome</keyword>
<dbReference type="EMBL" id="MU001632">
    <property type="protein sequence ID" value="KAF2486086.1"/>
    <property type="molecule type" value="Genomic_DNA"/>
</dbReference>
<name>A0A6A6Q2A8_9PEZI</name>
<accession>A0A6A6Q2A8</accession>
<dbReference type="AlphaFoldDB" id="A0A6A6Q2A8"/>
<gene>
    <name evidence="1" type="ORF">BDY17DRAFT_315053</name>
</gene>
<dbReference type="SUPFAM" id="SSF81383">
    <property type="entry name" value="F-box domain"/>
    <property type="match status" value="1"/>
</dbReference>
<protein>
    <recommendedName>
        <fullName evidence="3">F-box domain-containing protein</fullName>
    </recommendedName>
</protein>
<dbReference type="OrthoDB" id="5311681at2759"/>
<sequence length="546" mass="60704">MANSSAPRRAPSYTSTVSGDIPRFVTFTSPVRPSQAASLPLNIIARIAGFLDDPADIARLTRTSRLLYYMCLPQLYEKVNLHSYPEVRYTNGKPEGFGSGSPFIMGLNGLVTRSHAGLVQDFRVWGQWNEAGVEDFAKGRVPDNSMMLNILLRAAIDRMTKLQTFSWELDCKPLKTMYQGLGAHATLTSLTIKFPKSRSPRPTVIIPPMANLRVFKALDIDPLCYPDDISVMLLHSRKLEDLRLHFVPRIRQQAESLLNLTTYFGRCATAGHKLPLKHFALQNFYGPNDQMVDFMLNEKTCKSVSMLDAFGGMSGGPMNKFYDDTWKQIPQDVKAFWPISRCNEPAEQHVRMLTNATSHEQFYVVSSRVAKAASSPTSTPSAPHTPAKTPTLPSPDVVELGKQYLNVLGSHHGKTLRNLLLSDQWILGGDEIKTLVQQCQHLEQLGLAVEGAELRPSLSLILASLPKLRALRILNGEVVEQAAGQLGITQRDIGHLVEKVGAKQFRYLGLGDRVFEISLVDDVQHVEIWGLDYLDISVDPVAPFSP</sequence>
<reference evidence="1" key="1">
    <citation type="journal article" date="2020" name="Stud. Mycol.">
        <title>101 Dothideomycetes genomes: a test case for predicting lifestyles and emergence of pathogens.</title>
        <authorList>
            <person name="Haridas S."/>
            <person name="Albert R."/>
            <person name="Binder M."/>
            <person name="Bloem J."/>
            <person name="Labutti K."/>
            <person name="Salamov A."/>
            <person name="Andreopoulos B."/>
            <person name="Baker S."/>
            <person name="Barry K."/>
            <person name="Bills G."/>
            <person name="Bluhm B."/>
            <person name="Cannon C."/>
            <person name="Castanera R."/>
            <person name="Culley D."/>
            <person name="Daum C."/>
            <person name="Ezra D."/>
            <person name="Gonzalez J."/>
            <person name="Henrissat B."/>
            <person name="Kuo A."/>
            <person name="Liang C."/>
            <person name="Lipzen A."/>
            <person name="Lutzoni F."/>
            <person name="Magnuson J."/>
            <person name="Mondo S."/>
            <person name="Nolan M."/>
            <person name="Ohm R."/>
            <person name="Pangilinan J."/>
            <person name="Park H.-J."/>
            <person name="Ramirez L."/>
            <person name="Alfaro M."/>
            <person name="Sun H."/>
            <person name="Tritt A."/>
            <person name="Yoshinaga Y."/>
            <person name="Zwiers L.-H."/>
            <person name="Turgeon B."/>
            <person name="Goodwin S."/>
            <person name="Spatafora J."/>
            <person name="Crous P."/>
            <person name="Grigoriev I."/>
        </authorList>
    </citation>
    <scope>NUCLEOTIDE SEQUENCE</scope>
    <source>
        <strain evidence="1">CBS 113389</strain>
    </source>
</reference>
<dbReference type="RefSeq" id="XP_033592655.1">
    <property type="nucleotide sequence ID" value="XM_033735875.1"/>
</dbReference>
<dbReference type="Proteomes" id="UP000799767">
    <property type="component" value="Unassembled WGS sequence"/>
</dbReference>
<dbReference type="GeneID" id="54476877"/>
<proteinExistence type="predicted"/>
<organism evidence="1 2">
    <name type="scientific">Neohortaea acidophila</name>
    <dbReference type="NCBI Taxonomy" id="245834"/>
    <lineage>
        <taxon>Eukaryota</taxon>
        <taxon>Fungi</taxon>
        <taxon>Dikarya</taxon>
        <taxon>Ascomycota</taxon>
        <taxon>Pezizomycotina</taxon>
        <taxon>Dothideomycetes</taxon>
        <taxon>Dothideomycetidae</taxon>
        <taxon>Mycosphaerellales</taxon>
        <taxon>Teratosphaeriaceae</taxon>
        <taxon>Neohortaea</taxon>
    </lineage>
</organism>
<evidence type="ECO:0000313" key="2">
    <source>
        <dbReference type="Proteomes" id="UP000799767"/>
    </source>
</evidence>